<organism evidence="2">
    <name type="scientific">uncultured Acidimicrobiales bacterium</name>
    <dbReference type="NCBI Taxonomy" id="310071"/>
    <lineage>
        <taxon>Bacteria</taxon>
        <taxon>Bacillati</taxon>
        <taxon>Actinomycetota</taxon>
        <taxon>Acidimicrobiia</taxon>
        <taxon>Acidimicrobiales</taxon>
        <taxon>environmental samples</taxon>
    </lineage>
</organism>
<accession>A0A6J4HCN7</accession>
<dbReference type="InterPro" id="IPR025285">
    <property type="entry name" value="DUF4145"/>
</dbReference>
<evidence type="ECO:0000313" key="2">
    <source>
        <dbReference type="EMBL" id="CAA9220767.1"/>
    </source>
</evidence>
<dbReference type="EMBL" id="CADCTB010000042">
    <property type="protein sequence ID" value="CAA9220767.1"/>
    <property type="molecule type" value="Genomic_DNA"/>
</dbReference>
<gene>
    <name evidence="2" type="ORF">AVDCRST_MAG10-646</name>
</gene>
<sequence length="132" mass="13646">MLAAMTDSPPEQPPITREETAGLPAAIAADLLEAGACLAFGAHRAAALLGRRAVEQVVVMRRVPLEMKTLHQKLVWLLQAGHLPRNLAGHARTVGDVGTAAAHGGEALSRVEAHAMVVSSLAVARGVLAPGD</sequence>
<reference evidence="2" key="1">
    <citation type="submission" date="2020-02" db="EMBL/GenBank/DDBJ databases">
        <authorList>
            <person name="Meier V. D."/>
        </authorList>
    </citation>
    <scope>NUCLEOTIDE SEQUENCE</scope>
    <source>
        <strain evidence="2">AVDCRST_MAG10</strain>
    </source>
</reference>
<dbReference type="Pfam" id="PF13643">
    <property type="entry name" value="DUF4145"/>
    <property type="match status" value="1"/>
</dbReference>
<feature type="domain" description="DUF4145" evidence="1">
    <location>
        <begin position="33"/>
        <end position="116"/>
    </location>
</feature>
<protein>
    <recommendedName>
        <fullName evidence="1">DUF4145 domain-containing protein</fullName>
    </recommendedName>
</protein>
<dbReference type="AlphaFoldDB" id="A0A6J4HCN7"/>
<proteinExistence type="predicted"/>
<evidence type="ECO:0000259" key="1">
    <source>
        <dbReference type="Pfam" id="PF13643"/>
    </source>
</evidence>
<name>A0A6J4HCN7_9ACTN</name>